<evidence type="ECO:0000313" key="2">
    <source>
        <dbReference type="WBParaSite" id="RSKR_0000803650.1"/>
    </source>
</evidence>
<organism evidence="1 2">
    <name type="scientific">Rhabditophanes sp. KR3021</name>
    <dbReference type="NCBI Taxonomy" id="114890"/>
    <lineage>
        <taxon>Eukaryota</taxon>
        <taxon>Metazoa</taxon>
        <taxon>Ecdysozoa</taxon>
        <taxon>Nematoda</taxon>
        <taxon>Chromadorea</taxon>
        <taxon>Rhabditida</taxon>
        <taxon>Tylenchina</taxon>
        <taxon>Panagrolaimomorpha</taxon>
        <taxon>Strongyloidoidea</taxon>
        <taxon>Alloionematidae</taxon>
        <taxon>Rhabditophanes</taxon>
    </lineage>
</organism>
<dbReference type="WBParaSite" id="RSKR_0000803650.1">
    <property type="protein sequence ID" value="RSKR_0000803650.1"/>
    <property type="gene ID" value="RSKR_0000803650"/>
</dbReference>
<proteinExistence type="predicted"/>
<accession>A0AC35U6M8</accession>
<protein>
    <submittedName>
        <fullName evidence="2">Transmembrane protein 138</fullName>
    </submittedName>
</protein>
<dbReference type="Proteomes" id="UP000095286">
    <property type="component" value="Unplaced"/>
</dbReference>
<name>A0AC35U6M8_9BILA</name>
<reference evidence="2" key="1">
    <citation type="submission" date="2016-11" db="UniProtKB">
        <authorList>
            <consortium name="WormBaseParasite"/>
        </authorList>
    </citation>
    <scope>IDENTIFICATION</scope>
    <source>
        <strain evidence="2">KR3021</strain>
    </source>
</reference>
<evidence type="ECO:0000313" key="1">
    <source>
        <dbReference type="Proteomes" id="UP000095286"/>
    </source>
</evidence>
<sequence>MSSNFNSGVLVKIAIIILDMLLNALTIIFFHHPTILLMLYILQDVGTIMSIIVLVISFSSTFVFQAGLISYLIIKFRSTIIICFLYLTISVAFHSFSLASFMKQHLIKFDRKIRTLIFIFYF</sequence>